<keyword evidence="3" id="KW-0560">Oxidoreductase</keyword>
<evidence type="ECO:0000256" key="4">
    <source>
        <dbReference type="ARBA" id="ARBA00023157"/>
    </source>
</evidence>
<proteinExistence type="predicted"/>
<dbReference type="SUPFAM" id="SSF51905">
    <property type="entry name" value="FAD/NAD(P)-binding domain"/>
    <property type="match status" value="1"/>
</dbReference>
<reference evidence="7" key="1">
    <citation type="submission" date="2020-05" db="EMBL/GenBank/DDBJ databases">
        <title>High-Quality Genomes of Partial-Nitritation/Anammox System by Hierarchical Clustering Based Hybrid Assembly.</title>
        <authorList>
            <person name="Liu L."/>
            <person name="Wang Y."/>
            <person name="Che Y."/>
            <person name="Chen Y."/>
            <person name="Xia Y."/>
            <person name="Luo R."/>
            <person name="Cheng S.H."/>
            <person name="Zheng C."/>
            <person name="Zhang T."/>
        </authorList>
    </citation>
    <scope>NUCLEOTIDE SEQUENCE</scope>
    <source>
        <strain evidence="7">H1_PAT1</strain>
    </source>
</reference>
<evidence type="ECO:0000256" key="2">
    <source>
        <dbReference type="ARBA" id="ARBA00022827"/>
    </source>
</evidence>
<dbReference type="AlphaFoldDB" id="A0A928TWB7"/>
<gene>
    <name evidence="7" type="ORF">HS096_04370</name>
</gene>
<comment type="caution">
    <text evidence="7">The sequence shown here is derived from an EMBL/GenBank/DDBJ whole genome shotgun (WGS) entry which is preliminary data.</text>
</comment>
<evidence type="ECO:0000256" key="3">
    <source>
        <dbReference type="ARBA" id="ARBA00023002"/>
    </source>
</evidence>
<dbReference type="EMBL" id="JABTTY010000001">
    <property type="protein sequence ID" value="MBE7525590.1"/>
    <property type="molecule type" value="Genomic_DNA"/>
</dbReference>
<dbReference type="PANTHER" id="PTHR48105">
    <property type="entry name" value="THIOREDOXIN REDUCTASE 1-RELATED-RELATED"/>
    <property type="match status" value="1"/>
</dbReference>
<dbReference type="PROSITE" id="PS00573">
    <property type="entry name" value="PYRIDINE_REDOX_2"/>
    <property type="match status" value="1"/>
</dbReference>
<keyword evidence="4" id="KW-1015">Disulfide bond</keyword>
<dbReference type="GO" id="GO:0016668">
    <property type="term" value="F:oxidoreductase activity, acting on a sulfur group of donors, NAD(P) as acceptor"/>
    <property type="evidence" value="ECO:0007669"/>
    <property type="project" value="UniProtKB-ARBA"/>
</dbReference>
<dbReference type="PRINTS" id="PR00368">
    <property type="entry name" value="FADPNR"/>
</dbReference>
<accession>A0A928TWB7</accession>
<keyword evidence="2" id="KW-0274">FAD</keyword>
<dbReference type="InterPro" id="IPR050097">
    <property type="entry name" value="Ferredoxin-NADP_redctase_2"/>
</dbReference>
<evidence type="ECO:0000259" key="6">
    <source>
        <dbReference type="Pfam" id="PF07992"/>
    </source>
</evidence>
<dbReference type="InterPro" id="IPR036188">
    <property type="entry name" value="FAD/NAD-bd_sf"/>
</dbReference>
<dbReference type="InterPro" id="IPR023753">
    <property type="entry name" value="FAD/NAD-binding_dom"/>
</dbReference>
<evidence type="ECO:0000313" key="7">
    <source>
        <dbReference type="EMBL" id="MBE7525590.1"/>
    </source>
</evidence>
<sequence length="306" mass="33349">MYDVIVIGGGPAGLAASIYFARQKFHFALFAGMLGGQTLLSSEIDNYLGFQLIDGASLVKKFREHLMEYAEEIELHEGENVGRVEKANAHFRVTTKKGSYEARTVLIATGEEHRKLNVPGEKEFYGKGVTYCATCDAPLFRGKEVAVVGGGNSAMESALLLTKYATRVHIINLNASLMGDAVVMKRVLSNSLITVHSETKTTKILGDAFVTGLEYEKKGMLDVLQVQGVFIEIGLIPVSGFIDIVRKDKWGQIEVDGRNQTSVEGIWAAGDVTNVTEKQIAVAVGEGSKASLEIIKWLQQHEEIPA</sequence>
<dbReference type="Proteomes" id="UP000710385">
    <property type="component" value="Unassembled WGS sequence"/>
</dbReference>
<evidence type="ECO:0000313" key="8">
    <source>
        <dbReference type="Proteomes" id="UP000710385"/>
    </source>
</evidence>
<protein>
    <submittedName>
        <fullName evidence="7">FAD-dependent oxidoreductase</fullName>
    </submittedName>
</protein>
<keyword evidence="5" id="KW-0676">Redox-active center</keyword>
<evidence type="ECO:0000256" key="5">
    <source>
        <dbReference type="ARBA" id="ARBA00023284"/>
    </source>
</evidence>
<organism evidence="7 8">
    <name type="scientific">candidate division WWE3 bacterium</name>
    <dbReference type="NCBI Taxonomy" id="2053526"/>
    <lineage>
        <taxon>Bacteria</taxon>
        <taxon>Katanobacteria</taxon>
    </lineage>
</organism>
<dbReference type="Pfam" id="PF07992">
    <property type="entry name" value="Pyr_redox_2"/>
    <property type="match status" value="1"/>
</dbReference>
<dbReference type="Gene3D" id="3.50.50.60">
    <property type="entry name" value="FAD/NAD(P)-binding domain"/>
    <property type="match status" value="2"/>
</dbReference>
<evidence type="ECO:0000256" key="1">
    <source>
        <dbReference type="ARBA" id="ARBA00022630"/>
    </source>
</evidence>
<dbReference type="InterPro" id="IPR008255">
    <property type="entry name" value="Pyr_nucl-diS_OxRdtase_2_AS"/>
</dbReference>
<feature type="domain" description="FAD/NAD(P)-binding" evidence="6">
    <location>
        <begin position="2"/>
        <end position="287"/>
    </location>
</feature>
<keyword evidence="1" id="KW-0285">Flavoprotein</keyword>
<name>A0A928TWB7_UNCKA</name>
<dbReference type="PRINTS" id="PR00469">
    <property type="entry name" value="PNDRDTASEII"/>
</dbReference>